<proteinExistence type="predicted"/>
<dbReference type="InterPro" id="IPR038942">
    <property type="entry name" value="TMEM52"/>
</dbReference>
<keyword evidence="2" id="KW-0472">Membrane</keyword>
<reference evidence="3" key="2">
    <citation type="submission" date="2025-09" db="UniProtKB">
        <authorList>
            <consortium name="Ensembl"/>
        </authorList>
    </citation>
    <scope>IDENTIFICATION</scope>
</reference>
<organism evidence="3 4">
    <name type="scientific">Chelydra serpentina</name>
    <name type="common">Snapping turtle</name>
    <name type="synonym">Testudo serpentina</name>
    <dbReference type="NCBI Taxonomy" id="8475"/>
    <lineage>
        <taxon>Eukaryota</taxon>
        <taxon>Metazoa</taxon>
        <taxon>Chordata</taxon>
        <taxon>Craniata</taxon>
        <taxon>Vertebrata</taxon>
        <taxon>Euteleostomi</taxon>
        <taxon>Archelosauria</taxon>
        <taxon>Testudinata</taxon>
        <taxon>Testudines</taxon>
        <taxon>Cryptodira</taxon>
        <taxon>Durocryptodira</taxon>
        <taxon>Americhelydia</taxon>
        <taxon>Chelydroidea</taxon>
        <taxon>Chelydridae</taxon>
        <taxon>Chelydra</taxon>
    </lineage>
</organism>
<evidence type="ECO:0000256" key="1">
    <source>
        <dbReference type="SAM" id="MobiDB-lite"/>
    </source>
</evidence>
<sequence length="206" mass="22626">MYWGGEKESEHGSLVCQLFWSSSLQSTMRIFKSLMGFSLPASPRLILLTVFMLLLCGITASCVKFCCRKKRPPVQSFPRRPYDMTVIAVDGDSTAHSTVTSYSSFQYPQSAPLPLPFGDMDRSTMSPPAYSLYAMELPPSYDEAIKMATPYIETVLVGQKLNDILEPVAPEEPNQHQGSSAPVTGEPETQPSSEEPQVAAQGQPPL</sequence>
<feature type="compositionally biased region" description="Low complexity" evidence="1">
    <location>
        <begin position="186"/>
        <end position="197"/>
    </location>
</feature>
<evidence type="ECO:0000313" key="4">
    <source>
        <dbReference type="Proteomes" id="UP000694403"/>
    </source>
</evidence>
<feature type="transmembrane region" description="Helical" evidence="2">
    <location>
        <begin position="45"/>
        <end position="67"/>
    </location>
</feature>
<dbReference type="Ensembl" id="ENSCSRT00000018133.1">
    <property type="protein sequence ID" value="ENSCSRP00000017333.1"/>
    <property type="gene ID" value="ENSCSRG00000013340.1"/>
</dbReference>
<name>A0A8C3SMI2_CHESE</name>
<dbReference type="PANTHER" id="PTHR33955">
    <property type="entry name" value="TRANSMEMBRANE PROTEIN 52"/>
    <property type="match status" value="1"/>
</dbReference>
<feature type="region of interest" description="Disordered" evidence="1">
    <location>
        <begin position="166"/>
        <end position="206"/>
    </location>
</feature>
<reference evidence="3" key="1">
    <citation type="submission" date="2025-08" db="UniProtKB">
        <authorList>
            <consortium name="Ensembl"/>
        </authorList>
    </citation>
    <scope>IDENTIFICATION</scope>
</reference>
<dbReference type="Proteomes" id="UP000694403">
    <property type="component" value="Unplaced"/>
</dbReference>
<keyword evidence="2" id="KW-1133">Transmembrane helix</keyword>
<keyword evidence="2" id="KW-0812">Transmembrane</keyword>
<dbReference type="AlphaFoldDB" id="A0A8C3SMI2"/>
<dbReference type="Pfam" id="PF14979">
    <property type="entry name" value="TMEM52"/>
    <property type="match status" value="1"/>
</dbReference>
<dbReference type="PANTHER" id="PTHR33955:SF2">
    <property type="entry name" value="TRANSMEMBRANE PROTEIN 52"/>
    <property type="match status" value="1"/>
</dbReference>
<keyword evidence="4" id="KW-1185">Reference proteome</keyword>
<accession>A0A8C3SMI2</accession>
<evidence type="ECO:0000256" key="2">
    <source>
        <dbReference type="SAM" id="Phobius"/>
    </source>
</evidence>
<protein>
    <submittedName>
        <fullName evidence="3">Transmembrane protein 52</fullName>
    </submittedName>
</protein>
<evidence type="ECO:0000313" key="3">
    <source>
        <dbReference type="Ensembl" id="ENSCSRP00000017333.1"/>
    </source>
</evidence>